<keyword evidence="2" id="KW-0067">ATP-binding</keyword>
<dbReference type="InterPro" id="IPR001245">
    <property type="entry name" value="Ser-Thr/Tyr_kinase_cat_dom"/>
</dbReference>
<dbReference type="PANTHER" id="PTHR47989:SF60">
    <property type="entry name" value="PROTEIN KINASE DOMAIN-CONTAINING PROTEIN"/>
    <property type="match status" value="1"/>
</dbReference>
<accession>A0A8J5SQS4</accession>
<reference evidence="4" key="2">
    <citation type="submission" date="2021-02" db="EMBL/GenBank/DDBJ databases">
        <authorList>
            <person name="Kimball J.A."/>
            <person name="Haas M.W."/>
            <person name="Macchietto M."/>
            <person name="Kono T."/>
            <person name="Duquette J."/>
            <person name="Shao M."/>
        </authorList>
    </citation>
    <scope>NUCLEOTIDE SEQUENCE</scope>
    <source>
        <tissue evidence="4">Fresh leaf tissue</tissue>
    </source>
</reference>
<dbReference type="Proteomes" id="UP000729402">
    <property type="component" value="Unassembled WGS sequence"/>
</dbReference>
<dbReference type="GO" id="GO:0005524">
    <property type="term" value="F:ATP binding"/>
    <property type="evidence" value="ECO:0007669"/>
    <property type="project" value="UniProtKB-KW"/>
</dbReference>
<name>A0A8J5SQS4_ZIZPA</name>
<evidence type="ECO:0000256" key="2">
    <source>
        <dbReference type="ARBA" id="ARBA00022840"/>
    </source>
</evidence>
<dbReference type="PANTHER" id="PTHR47989">
    <property type="entry name" value="OS01G0750732 PROTEIN"/>
    <property type="match status" value="1"/>
</dbReference>
<dbReference type="AlphaFoldDB" id="A0A8J5SQS4"/>
<dbReference type="PROSITE" id="PS50011">
    <property type="entry name" value="PROTEIN_KINASE_DOM"/>
    <property type="match status" value="1"/>
</dbReference>
<reference evidence="4" key="1">
    <citation type="journal article" date="2021" name="bioRxiv">
        <title>Whole Genome Assembly and Annotation of Northern Wild Rice, Zizania palustris L., Supports a Whole Genome Duplication in the Zizania Genus.</title>
        <authorList>
            <person name="Haas M."/>
            <person name="Kono T."/>
            <person name="Macchietto M."/>
            <person name="Millas R."/>
            <person name="McGilp L."/>
            <person name="Shao M."/>
            <person name="Duquette J."/>
            <person name="Hirsch C.N."/>
            <person name="Kimball J."/>
        </authorList>
    </citation>
    <scope>NUCLEOTIDE SEQUENCE</scope>
    <source>
        <tissue evidence="4">Fresh leaf tissue</tissue>
    </source>
</reference>
<keyword evidence="1" id="KW-0547">Nucleotide-binding</keyword>
<gene>
    <name evidence="4" type="ORF">GUJ93_ZPchr0005g15692</name>
</gene>
<organism evidence="4 5">
    <name type="scientific">Zizania palustris</name>
    <name type="common">Northern wild rice</name>
    <dbReference type="NCBI Taxonomy" id="103762"/>
    <lineage>
        <taxon>Eukaryota</taxon>
        <taxon>Viridiplantae</taxon>
        <taxon>Streptophyta</taxon>
        <taxon>Embryophyta</taxon>
        <taxon>Tracheophyta</taxon>
        <taxon>Spermatophyta</taxon>
        <taxon>Magnoliopsida</taxon>
        <taxon>Liliopsida</taxon>
        <taxon>Poales</taxon>
        <taxon>Poaceae</taxon>
        <taxon>BOP clade</taxon>
        <taxon>Oryzoideae</taxon>
        <taxon>Oryzeae</taxon>
        <taxon>Zizaniinae</taxon>
        <taxon>Zizania</taxon>
    </lineage>
</organism>
<protein>
    <recommendedName>
        <fullName evidence="3">Protein kinase domain-containing protein</fullName>
    </recommendedName>
</protein>
<keyword evidence="5" id="KW-1185">Reference proteome</keyword>
<dbReference type="EMBL" id="JAAALK010000284">
    <property type="protein sequence ID" value="KAG8069352.1"/>
    <property type="molecule type" value="Genomic_DNA"/>
</dbReference>
<dbReference type="InterPro" id="IPR000719">
    <property type="entry name" value="Prot_kinase_dom"/>
</dbReference>
<evidence type="ECO:0000259" key="3">
    <source>
        <dbReference type="PROSITE" id="PS50011"/>
    </source>
</evidence>
<evidence type="ECO:0000256" key="1">
    <source>
        <dbReference type="ARBA" id="ARBA00022741"/>
    </source>
</evidence>
<sequence length="157" mass="17785">MGAKPTRPPQQCSVQCSCPEYFSCGCWQNELDLLGRITHPNIVSLLGFCVHEMNHCIVYELMEKGSLESQLHGPSHGSTLNWHIRMKIALDTGLEYLHEHCSPSVIHRDLKSSDFNAKCEVNHAALLDIGFQEFQIPNFVPPPKPKYQLRRTSLAPF</sequence>
<dbReference type="Pfam" id="PF07714">
    <property type="entry name" value="PK_Tyr_Ser-Thr"/>
    <property type="match status" value="1"/>
</dbReference>
<feature type="domain" description="Protein kinase" evidence="3">
    <location>
        <begin position="1"/>
        <end position="157"/>
    </location>
</feature>
<comment type="caution">
    <text evidence="4">The sequence shown here is derived from an EMBL/GenBank/DDBJ whole genome shotgun (WGS) entry which is preliminary data.</text>
</comment>
<evidence type="ECO:0000313" key="4">
    <source>
        <dbReference type="EMBL" id="KAG8069352.1"/>
    </source>
</evidence>
<proteinExistence type="predicted"/>
<evidence type="ECO:0000313" key="5">
    <source>
        <dbReference type="Proteomes" id="UP000729402"/>
    </source>
</evidence>
<dbReference type="OrthoDB" id="1924358at2759"/>
<dbReference type="GO" id="GO:0004672">
    <property type="term" value="F:protein kinase activity"/>
    <property type="evidence" value="ECO:0007669"/>
    <property type="project" value="InterPro"/>
</dbReference>